<organism evidence="2 3">
    <name type="scientific">Thermostichus vulcanus str. 'Rupite'</name>
    <dbReference type="NCBI Taxonomy" id="2813851"/>
    <lineage>
        <taxon>Bacteria</taxon>
        <taxon>Bacillati</taxon>
        <taxon>Cyanobacteriota</taxon>
        <taxon>Cyanophyceae</taxon>
        <taxon>Thermostichales</taxon>
        <taxon>Thermostichaceae</taxon>
        <taxon>Thermostichus</taxon>
    </lineage>
</organism>
<protein>
    <submittedName>
        <fullName evidence="2">Uncharacterized protein</fullName>
    </submittedName>
</protein>
<dbReference type="Proteomes" id="UP000830835">
    <property type="component" value="Unassembled WGS sequence"/>
</dbReference>
<keyword evidence="1" id="KW-1133">Transmembrane helix</keyword>
<dbReference type="RefSeq" id="WP_244348870.1">
    <property type="nucleotide sequence ID" value="NZ_JAFIRA010000003.1"/>
</dbReference>
<dbReference type="EMBL" id="JAFIRA010000003">
    <property type="protein sequence ID" value="MCJ2541729.1"/>
    <property type="molecule type" value="Genomic_DNA"/>
</dbReference>
<evidence type="ECO:0000256" key="1">
    <source>
        <dbReference type="SAM" id="Phobius"/>
    </source>
</evidence>
<sequence>MRKPVMTRSCLPQMEFHPQRWLWSCVGGIAIAALSAAAAWARPVLEVRMTLGLPINPNYWYMVALSRAGSPGPTANLVDPNVSLGPNDYAFVRDWDYLIRVTPLNDESVLQSTIQRFGEPEREFAVGFNEVRVDRLSRDRDTLNFQIDISELEGLDGQEQDIQVALLTARAPFRVASEEANLAIDATRGDLPNFYRLSLSNQRQVIVDDPQRQETVRRSRELIQMGTGATTTRDIIEGGALEILAANILTFDLRLVDR</sequence>
<keyword evidence="3" id="KW-1185">Reference proteome</keyword>
<accession>A0ABT0C7L7</accession>
<reference evidence="2" key="1">
    <citation type="submission" date="2021-02" db="EMBL/GenBank/DDBJ databases">
        <title>The CRISPR/cas machinery reduction and long-range gene transfer in the hot spring cyanobacterium Synechococcus.</title>
        <authorList>
            <person name="Dvorak P."/>
            <person name="Jahodarova E."/>
            <person name="Hasler P."/>
            <person name="Poulickova A."/>
        </authorList>
    </citation>
    <scope>NUCLEOTIDE SEQUENCE</scope>
    <source>
        <strain evidence="2">Rupite</strain>
    </source>
</reference>
<feature type="transmembrane region" description="Helical" evidence="1">
    <location>
        <begin position="21"/>
        <end position="41"/>
    </location>
</feature>
<keyword evidence="1" id="KW-0472">Membrane</keyword>
<evidence type="ECO:0000313" key="3">
    <source>
        <dbReference type="Proteomes" id="UP000830835"/>
    </source>
</evidence>
<comment type="caution">
    <text evidence="2">The sequence shown here is derived from an EMBL/GenBank/DDBJ whole genome shotgun (WGS) entry which is preliminary data.</text>
</comment>
<evidence type="ECO:0000313" key="2">
    <source>
        <dbReference type="EMBL" id="MCJ2541729.1"/>
    </source>
</evidence>
<proteinExistence type="predicted"/>
<keyword evidence="1" id="KW-0812">Transmembrane</keyword>
<name>A0ABT0C7L7_THEVL</name>
<gene>
    <name evidence="2" type="ORF">JX360_02220</name>
</gene>